<dbReference type="SMART" id="SM00324">
    <property type="entry name" value="RhoGAP"/>
    <property type="match status" value="1"/>
</dbReference>
<dbReference type="PANTHER" id="PTHR12783:SF5">
    <property type="entry name" value="RALA-BINDING PROTEIN 1"/>
    <property type="match status" value="1"/>
</dbReference>
<dbReference type="GO" id="GO:0007264">
    <property type="term" value="P:small GTPase-mediated signal transduction"/>
    <property type="evidence" value="ECO:0007669"/>
    <property type="project" value="InterPro"/>
</dbReference>
<feature type="compositionally biased region" description="Basic and acidic residues" evidence="2">
    <location>
        <begin position="126"/>
        <end position="145"/>
    </location>
</feature>
<dbReference type="FunFam" id="1.10.555.10:FF:000087">
    <property type="entry name" value="RalA-binding protein 1"/>
    <property type="match status" value="1"/>
</dbReference>
<evidence type="ECO:0000313" key="4">
    <source>
        <dbReference type="Ensembl" id="ENSOMYP00000139247.1"/>
    </source>
</evidence>
<feature type="region of interest" description="Disordered" evidence="2">
    <location>
        <begin position="1"/>
        <end position="113"/>
    </location>
</feature>
<dbReference type="Pfam" id="PF20924">
    <property type="entry name" value="RLIP76_Ral-bd"/>
    <property type="match status" value="1"/>
</dbReference>
<dbReference type="Gene3D" id="1.20.58.90">
    <property type="match status" value="1"/>
</dbReference>
<dbReference type="FunFam" id="1.20.58.90:FF:000001">
    <property type="entry name" value="ralA-binding protein 1"/>
    <property type="match status" value="1"/>
</dbReference>
<dbReference type="InterPro" id="IPR000198">
    <property type="entry name" value="RhoGAP_dom"/>
</dbReference>
<gene>
    <name evidence="4" type="primary">ralbp1</name>
</gene>
<dbReference type="GeneTree" id="ENSGT00940000154639"/>
<reference evidence="4" key="3">
    <citation type="submission" date="2025-09" db="UniProtKB">
        <authorList>
            <consortium name="Ensembl"/>
        </authorList>
    </citation>
    <scope>IDENTIFICATION</scope>
</reference>
<sequence>MTECFLPPSSSPAEVRRAEHPGGVARTPSSEEISPTKFPGLYRTGEPSPPHDGHHHHEVIDAVSDDDKEHGKKKNKFKKKEKRTEGYAAFQEDSSADEAESPSKMKRSKGIHVFKKPSFSKKKDFKVKEKCPKEDKKDKKSKDLTAADVVKQWKEKKKKKKPATEPEPVPVEMPTFRPIFGAPLAEAVKRTALYDGIQLPAVFRECIDYIESYGMRCEGIYRVSGMKSKVDELKASYDREECPCLEEYDPHTVASLLKQYLRELPENILGRDLAQRFEDACSRPAEAEKVTEFQRLLTEVPPGSRLLLSWLVTHMDHVITRETDTKMNIQNISIVLNPTVQIGNRVLYMFFTHVRELFGDVFLRPVSRPLRWSNAATMPALPETQDSIKEEIRRQEFLLNCLHRDLQAGVKDLSKEERLWEVQRILTALKRKLREAKRQECETKIAQEIASLSKEDVSKEEMTENEEEVVNILLAQENEILTEQEELISLEQVLRRQIATEKEEIERLRAEIADIQSRQQGRSETEEYSSDSESESEDEEELQMILEELHKQNEELENKNTHFNQAIHEEQEAILELRVQLRLLQTHKLQQQELTAPPSAEQAPPIQPSPEARSEEQTKRSVAAMVSPAAAEPVVAVEAKNGKATTAKDPPKPSPSKDRRETNLPVPILYQSCTNPAPILYQSCTNPVPVLYQSCTSPVPILYQSCTNPVPILYQSCTNPVPVLYQSCTNPVPVLYQSCTSPAPILYQSCTNPAPILYQSCTNPVPVLHQSWMEWILCAIITERERRVCWVDRTTKDSIKERWQTFFLPLHLHHLHHHLNINV</sequence>
<evidence type="ECO:0000256" key="2">
    <source>
        <dbReference type="SAM" id="MobiDB-lite"/>
    </source>
</evidence>
<dbReference type="Ensembl" id="ENSOMYT00000137182.1">
    <property type="protein sequence ID" value="ENSOMYP00000139247.1"/>
    <property type="gene ID" value="ENSOMYG00000007647.2"/>
</dbReference>
<feature type="compositionally biased region" description="Low complexity" evidence="2">
    <location>
        <begin position="639"/>
        <end position="648"/>
    </location>
</feature>
<protein>
    <submittedName>
        <fullName evidence="4">RalA binding protein 1</fullName>
    </submittedName>
</protein>
<feature type="compositionally biased region" description="Basic and acidic residues" evidence="2">
    <location>
        <begin position="649"/>
        <end position="662"/>
    </location>
</feature>
<reference evidence="4" key="1">
    <citation type="submission" date="2020-07" db="EMBL/GenBank/DDBJ databases">
        <title>A long reads based de novo assembly of the rainbow trout Arlee double haploid line genome.</title>
        <authorList>
            <person name="Gao G."/>
            <person name="Palti Y."/>
        </authorList>
    </citation>
    <scope>NUCLEOTIDE SEQUENCE [LARGE SCALE GENOMIC DNA]</scope>
</reference>
<dbReference type="PROSITE" id="PS50238">
    <property type="entry name" value="RHOGAP"/>
    <property type="match status" value="1"/>
</dbReference>
<dbReference type="InterPro" id="IPR039767">
    <property type="entry name" value="RALBP1"/>
</dbReference>
<organism evidence="4 5">
    <name type="scientific">Oncorhynchus mykiss</name>
    <name type="common">Rainbow trout</name>
    <name type="synonym">Salmo gairdneri</name>
    <dbReference type="NCBI Taxonomy" id="8022"/>
    <lineage>
        <taxon>Eukaryota</taxon>
        <taxon>Metazoa</taxon>
        <taxon>Chordata</taxon>
        <taxon>Craniata</taxon>
        <taxon>Vertebrata</taxon>
        <taxon>Euteleostomi</taxon>
        <taxon>Actinopterygii</taxon>
        <taxon>Neopterygii</taxon>
        <taxon>Teleostei</taxon>
        <taxon>Protacanthopterygii</taxon>
        <taxon>Salmoniformes</taxon>
        <taxon>Salmonidae</taxon>
        <taxon>Salmoninae</taxon>
        <taxon>Oncorhynchus</taxon>
    </lineage>
</organism>
<feature type="region of interest" description="Disordered" evidence="2">
    <location>
        <begin position="516"/>
        <end position="542"/>
    </location>
</feature>
<dbReference type="GO" id="GO:0006897">
    <property type="term" value="P:endocytosis"/>
    <property type="evidence" value="ECO:0007669"/>
    <property type="project" value="TreeGrafter"/>
</dbReference>
<dbReference type="Proteomes" id="UP000694395">
    <property type="component" value="Chromosome 8"/>
</dbReference>
<proteinExistence type="predicted"/>
<dbReference type="Gene3D" id="1.10.555.10">
    <property type="entry name" value="Rho GTPase activation protein"/>
    <property type="match status" value="1"/>
</dbReference>
<keyword evidence="1" id="KW-0343">GTPase activation</keyword>
<dbReference type="AlphaFoldDB" id="A0A8L0DU97"/>
<dbReference type="CDD" id="cd04381">
    <property type="entry name" value="RhoGap_RalBP1"/>
    <property type="match status" value="1"/>
</dbReference>
<feature type="region of interest" description="Disordered" evidence="2">
    <location>
        <begin position="125"/>
        <end position="170"/>
    </location>
</feature>
<feature type="compositionally biased region" description="Basic residues" evidence="2">
    <location>
        <begin position="71"/>
        <end position="81"/>
    </location>
</feature>
<dbReference type="GO" id="GO:0031267">
    <property type="term" value="F:small GTPase binding"/>
    <property type="evidence" value="ECO:0007669"/>
    <property type="project" value="InterPro"/>
</dbReference>
<feature type="compositionally biased region" description="Basic residues" evidence="2">
    <location>
        <begin position="104"/>
        <end position="113"/>
    </location>
</feature>
<dbReference type="GO" id="GO:0005096">
    <property type="term" value="F:GTPase activator activity"/>
    <property type="evidence" value="ECO:0007669"/>
    <property type="project" value="UniProtKB-KW"/>
</dbReference>
<evidence type="ECO:0000256" key="1">
    <source>
        <dbReference type="ARBA" id="ARBA00022468"/>
    </source>
</evidence>
<feature type="domain" description="Rho-GAP" evidence="3">
    <location>
        <begin position="182"/>
        <end position="370"/>
    </location>
</feature>
<reference evidence="4" key="2">
    <citation type="submission" date="2025-08" db="UniProtKB">
        <authorList>
            <consortium name="Ensembl"/>
        </authorList>
    </citation>
    <scope>IDENTIFICATION</scope>
</reference>
<evidence type="ECO:0000313" key="5">
    <source>
        <dbReference type="Proteomes" id="UP000694395"/>
    </source>
</evidence>
<feature type="region of interest" description="Disordered" evidence="2">
    <location>
        <begin position="639"/>
        <end position="663"/>
    </location>
</feature>
<dbReference type="PANTHER" id="PTHR12783">
    <property type="entry name" value="RALA BINDING PROTEIN 1 RALBP1"/>
    <property type="match status" value="1"/>
</dbReference>
<feature type="region of interest" description="Disordered" evidence="2">
    <location>
        <begin position="592"/>
        <end position="627"/>
    </location>
</feature>
<dbReference type="InterPro" id="IPR049041">
    <property type="entry name" value="RalBP1-like_Ral-bd"/>
</dbReference>
<feature type="compositionally biased region" description="Acidic residues" evidence="2">
    <location>
        <begin position="526"/>
        <end position="542"/>
    </location>
</feature>
<name>A0A8L0DU97_ONCMY</name>
<keyword evidence="5" id="KW-1185">Reference proteome</keyword>
<evidence type="ECO:0000259" key="3">
    <source>
        <dbReference type="PROSITE" id="PS50238"/>
    </source>
</evidence>
<dbReference type="InterPro" id="IPR008936">
    <property type="entry name" value="Rho_GTPase_activation_prot"/>
</dbReference>
<dbReference type="SUPFAM" id="SSF48350">
    <property type="entry name" value="GTPase activation domain, GAP"/>
    <property type="match status" value="1"/>
</dbReference>
<dbReference type="Pfam" id="PF00620">
    <property type="entry name" value="RhoGAP"/>
    <property type="match status" value="1"/>
</dbReference>
<dbReference type="GO" id="GO:0016020">
    <property type="term" value="C:membrane"/>
    <property type="evidence" value="ECO:0007669"/>
    <property type="project" value="TreeGrafter"/>
</dbReference>
<accession>A0A8L0DU97</accession>